<dbReference type="PANTHER" id="PTHR30108:SF7">
    <property type="entry name" value="3-POLYPRENYL-4-HYDROXYBENZOATE DECARBOXYLASE"/>
    <property type="match status" value="1"/>
</dbReference>
<dbReference type="InterPro" id="IPR049381">
    <property type="entry name" value="UbiD-like_C"/>
</dbReference>
<dbReference type="SUPFAM" id="SSF143968">
    <property type="entry name" value="UbiD C-terminal domain-like"/>
    <property type="match status" value="2"/>
</dbReference>
<evidence type="ECO:0000259" key="2">
    <source>
        <dbReference type="Pfam" id="PF20695"/>
    </source>
</evidence>
<dbReference type="InterPro" id="IPR002830">
    <property type="entry name" value="UbiD"/>
</dbReference>
<keyword evidence="5" id="KW-1185">Reference proteome</keyword>
<reference evidence="5" key="1">
    <citation type="journal article" date="2019" name="Int. J. Syst. Evol. Microbiol.">
        <title>The Global Catalogue of Microorganisms (GCM) 10K type strain sequencing project: providing services to taxonomists for standard genome sequencing and annotation.</title>
        <authorList>
            <consortium name="The Broad Institute Genomics Platform"/>
            <consortium name="The Broad Institute Genome Sequencing Center for Infectious Disease"/>
            <person name="Wu L."/>
            <person name="Ma J."/>
        </authorList>
    </citation>
    <scope>NUCLEOTIDE SEQUENCE [LARGE SCALE GENOMIC DNA]</scope>
    <source>
        <strain evidence="5">JCM 18283</strain>
    </source>
</reference>
<dbReference type="EMBL" id="BAABJI010000001">
    <property type="protein sequence ID" value="GAA4903703.1"/>
    <property type="molecule type" value="Genomic_DNA"/>
</dbReference>
<evidence type="ECO:0000259" key="1">
    <source>
        <dbReference type="Pfam" id="PF01977"/>
    </source>
</evidence>
<dbReference type="RefSeq" id="WP_345329074.1">
    <property type="nucleotide sequence ID" value="NZ_BAABJI010000001.1"/>
</dbReference>
<evidence type="ECO:0000259" key="3">
    <source>
        <dbReference type="Pfam" id="PF20696"/>
    </source>
</evidence>
<sequence>MGYSSLQACVADLERNGHLIRIKEEVDPYLQMAAIHLRVFEHQGPAILFENVKGSKFPAVSNLFGTLDRSKFIFRDTLEKVKTLVDIKNDPVKAIKNPFKYANVGLTALSALPMKVGRRSAPISFGHTQISELPQVVNWPMDGGPFVTMPQVYTEDMDKPGIMNANLGMYRIQLAGNDYVLNSEIGLHYQLHRGIGVHQTKANAKGQPLKVSIFVGGPPSHPVAAVMPLPEGLSEMTFGGALGNRRFRYFYDDEGFCISADADFVITGTVMPHDNKPEGPFGDHLGYYSLTHPFPLMKVHNVYHRKDAIWSFTVVGRPPQEDTSFGALIHEIAGSALPKEIPGLVAVNAVDAAGVHPLLFAIGSERYTPYLNERHPQEILTIANHILGKNQLSLAKYLFIAAKEDDPELDIHDIGGFLKHILQRVDLTRDLHFYTKTTIDTLDYSGSGLNSGSKVAITVAGSIKRELWNELPTWFSVPRPFTGFKMAMPGVLAVEVPKNITTSDMPLMLEILEEELGNKELNGLPLIILCDDAAFTAQTINNLVWVTFTRSNPSHDIYGIGSFTEHKHWGCTGPLIIDARIKPHHAPVLEKDPAIEKLVDKMGEKGEALYGII</sequence>
<evidence type="ECO:0000313" key="4">
    <source>
        <dbReference type="EMBL" id="GAA4903703.1"/>
    </source>
</evidence>
<name>A0ABP9FJ90_9SPHI</name>
<accession>A0ABP9FJ90</accession>
<dbReference type="Pfam" id="PF01977">
    <property type="entry name" value="UbiD"/>
    <property type="match status" value="1"/>
</dbReference>
<dbReference type="Proteomes" id="UP001501436">
    <property type="component" value="Unassembled WGS sequence"/>
</dbReference>
<dbReference type="InterPro" id="IPR048304">
    <property type="entry name" value="UbiD_Rift_dom"/>
</dbReference>
<dbReference type="SUPFAM" id="SSF50475">
    <property type="entry name" value="FMN-binding split barrel"/>
    <property type="match status" value="1"/>
</dbReference>
<feature type="domain" description="3-octaprenyl-4-hydroxybenzoate carboxy-lyase-like N-terminal" evidence="2">
    <location>
        <begin position="11"/>
        <end position="86"/>
    </location>
</feature>
<feature type="domain" description="3-octaprenyl-4-hydroxybenzoate carboxy-lyase-like C-terminal" evidence="3">
    <location>
        <begin position="325"/>
        <end position="457"/>
    </location>
</feature>
<gene>
    <name evidence="4" type="ORF">GCM10023313_02820</name>
</gene>
<dbReference type="Gene3D" id="3.40.1670.10">
    <property type="entry name" value="UbiD C-terminal domain-like"/>
    <property type="match status" value="1"/>
</dbReference>
<dbReference type="InterPro" id="IPR049383">
    <property type="entry name" value="UbiD-like_N"/>
</dbReference>
<organism evidence="4 5">
    <name type="scientific">Mucilaginibacter defluvii</name>
    <dbReference type="NCBI Taxonomy" id="1196019"/>
    <lineage>
        <taxon>Bacteria</taxon>
        <taxon>Pseudomonadati</taxon>
        <taxon>Bacteroidota</taxon>
        <taxon>Sphingobacteriia</taxon>
        <taxon>Sphingobacteriales</taxon>
        <taxon>Sphingobacteriaceae</taxon>
        <taxon>Mucilaginibacter</taxon>
    </lineage>
</organism>
<proteinExistence type="predicted"/>
<evidence type="ECO:0000313" key="5">
    <source>
        <dbReference type="Proteomes" id="UP001501436"/>
    </source>
</evidence>
<dbReference type="Pfam" id="PF20696">
    <property type="entry name" value="UbiD_C"/>
    <property type="match status" value="1"/>
</dbReference>
<dbReference type="Pfam" id="PF20695">
    <property type="entry name" value="UbiD_N"/>
    <property type="match status" value="1"/>
</dbReference>
<feature type="domain" description="3-octaprenyl-4-hydroxybenzoate carboxy-lyase-like Rift-related" evidence="1">
    <location>
        <begin position="128"/>
        <end position="318"/>
    </location>
</feature>
<protein>
    <submittedName>
        <fullName evidence="4">UbiD family decarboxylase</fullName>
    </submittedName>
</protein>
<comment type="caution">
    <text evidence="4">The sequence shown here is derived from an EMBL/GenBank/DDBJ whole genome shotgun (WGS) entry which is preliminary data.</text>
</comment>
<dbReference type="PANTHER" id="PTHR30108">
    <property type="entry name" value="3-OCTAPRENYL-4-HYDROXYBENZOATE CARBOXY-LYASE-RELATED"/>
    <property type="match status" value="1"/>
</dbReference>